<dbReference type="InterPro" id="IPR049315">
    <property type="entry name" value="GDC-P_N"/>
</dbReference>
<feature type="domain" description="Glycine cleavage system P-protein N-terminal" evidence="3">
    <location>
        <begin position="9"/>
        <end position="86"/>
    </location>
</feature>
<reference evidence="4 5" key="1">
    <citation type="submission" date="2020-04" db="EMBL/GenBank/DDBJ databases">
        <title>Whole-genome sequencing of Vibrio spp. from China reveals different genetic environments of blaCTX-M-14 among diverse lineages.</title>
        <authorList>
            <person name="Zheng Z."/>
            <person name="Ye L."/>
            <person name="Chen S."/>
        </authorList>
    </citation>
    <scope>NUCLEOTIDE SEQUENCE [LARGE SCALE GENOMIC DNA]</scope>
    <source>
        <strain evidence="4 5">Vb0574</strain>
    </source>
</reference>
<accession>A0A7Y0S281</accession>
<feature type="non-terminal residue" evidence="4">
    <location>
        <position position="86"/>
    </location>
</feature>
<keyword evidence="2" id="KW-0560">Oxidoreductase</keyword>
<proteinExistence type="predicted"/>
<comment type="function">
    <text evidence="1">The glycine cleavage system catalyzes the degradation of glycine. The P protein binds the alpha-amino group of glycine through its pyridoxal phosphate cofactor; CO(2) is released and the remaining methylamine moiety is then transferred to the lipoamide cofactor of the H protein.</text>
</comment>
<dbReference type="GO" id="GO:0005960">
    <property type="term" value="C:glycine cleavage complex"/>
    <property type="evidence" value="ECO:0007669"/>
    <property type="project" value="TreeGrafter"/>
</dbReference>
<dbReference type="PANTHER" id="PTHR11773">
    <property type="entry name" value="GLYCINE DEHYDROGENASE, DECARBOXYLATING"/>
    <property type="match status" value="1"/>
</dbReference>
<comment type="caution">
    <text evidence="4">The sequence shown here is derived from an EMBL/GenBank/DDBJ whole genome shotgun (WGS) entry which is preliminary data.</text>
</comment>
<dbReference type="Pfam" id="PF02347">
    <property type="entry name" value="GDC-P"/>
    <property type="match status" value="1"/>
</dbReference>
<dbReference type="GO" id="GO:0030170">
    <property type="term" value="F:pyridoxal phosphate binding"/>
    <property type="evidence" value="ECO:0007669"/>
    <property type="project" value="TreeGrafter"/>
</dbReference>
<evidence type="ECO:0000313" key="5">
    <source>
        <dbReference type="Proteomes" id="UP000555836"/>
    </source>
</evidence>
<sequence>IGALDALPQTEAFGALLQYPGTTGEVRDLTEIITKAQANKTLVAVATDLLASTLLKPAGEMGADVVIGSAQRFGVPMGYGGPHAAF</sequence>
<evidence type="ECO:0000313" key="4">
    <source>
        <dbReference type="EMBL" id="NMU24897.1"/>
    </source>
</evidence>
<evidence type="ECO:0000256" key="2">
    <source>
        <dbReference type="ARBA" id="ARBA00023002"/>
    </source>
</evidence>
<dbReference type="SUPFAM" id="SSF53383">
    <property type="entry name" value="PLP-dependent transferases"/>
    <property type="match status" value="1"/>
</dbReference>
<dbReference type="GO" id="GO:0004375">
    <property type="term" value="F:glycine dehydrogenase (decarboxylating) activity"/>
    <property type="evidence" value="ECO:0007669"/>
    <property type="project" value="InterPro"/>
</dbReference>
<organism evidence="4 5">
    <name type="scientific">Vibrio parahaemolyticus</name>
    <dbReference type="NCBI Taxonomy" id="670"/>
    <lineage>
        <taxon>Bacteria</taxon>
        <taxon>Pseudomonadati</taxon>
        <taxon>Pseudomonadota</taxon>
        <taxon>Gammaproteobacteria</taxon>
        <taxon>Vibrionales</taxon>
        <taxon>Vibrionaceae</taxon>
        <taxon>Vibrio</taxon>
    </lineage>
</organism>
<dbReference type="GO" id="GO:0016594">
    <property type="term" value="F:glycine binding"/>
    <property type="evidence" value="ECO:0007669"/>
    <property type="project" value="TreeGrafter"/>
</dbReference>
<evidence type="ECO:0000256" key="1">
    <source>
        <dbReference type="ARBA" id="ARBA00003788"/>
    </source>
</evidence>
<dbReference type="InterPro" id="IPR020581">
    <property type="entry name" value="GDC_P"/>
</dbReference>
<dbReference type="GO" id="GO:0005829">
    <property type="term" value="C:cytosol"/>
    <property type="evidence" value="ECO:0007669"/>
    <property type="project" value="TreeGrafter"/>
</dbReference>
<dbReference type="InterPro" id="IPR015424">
    <property type="entry name" value="PyrdxlP-dep_Trfase"/>
</dbReference>
<gene>
    <name evidence="4" type="ORF">HKB21_04615</name>
</gene>
<dbReference type="GO" id="GO:0019464">
    <property type="term" value="P:glycine decarboxylation via glycine cleavage system"/>
    <property type="evidence" value="ECO:0007669"/>
    <property type="project" value="TreeGrafter"/>
</dbReference>
<feature type="non-terminal residue" evidence="4">
    <location>
        <position position="1"/>
    </location>
</feature>
<dbReference type="AlphaFoldDB" id="A0A7Y0S281"/>
<dbReference type="Gene3D" id="3.40.640.10">
    <property type="entry name" value="Type I PLP-dependent aspartate aminotransferase-like (Major domain)"/>
    <property type="match status" value="1"/>
</dbReference>
<dbReference type="InterPro" id="IPR015421">
    <property type="entry name" value="PyrdxlP-dep_Trfase_major"/>
</dbReference>
<dbReference type="Proteomes" id="UP000555836">
    <property type="component" value="Unassembled WGS sequence"/>
</dbReference>
<protein>
    <recommendedName>
        <fullName evidence="3">Glycine cleavage system P-protein N-terminal domain-containing protein</fullName>
    </recommendedName>
</protein>
<dbReference type="PANTHER" id="PTHR11773:SF1">
    <property type="entry name" value="GLYCINE DEHYDROGENASE (DECARBOXYLATING), MITOCHONDRIAL"/>
    <property type="match status" value="1"/>
</dbReference>
<dbReference type="EMBL" id="JABCLD010000636">
    <property type="protein sequence ID" value="NMU24897.1"/>
    <property type="molecule type" value="Genomic_DNA"/>
</dbReference>
<name>A0A7Y0S281_VIBPH</name>
<evidence type="ECO:0000259" key="3">
    <source>
        <dbReference type="Pfam" id="PF02347"/>
    </source>
</evidence>